<reference evidence="1 2" key="1">
    <citation type="submission" date="2019-08" db="EMBL/GenBank/DDBJ databases">
        <title>Bacillus genomes from the desert of Cuatro Cienegas, Coahuila.</title>
        <authorList>
            <person name="Olmedo-Alvarez G."/>
        </authorList>
    </citation>
    <scope>NUCLEOTIDE SEQUENCE [LARGE SCALE GENOMIC DNA]</scope>
    <source>
        <strain evidence="1 2">CH28_1T</strain>
    </source>
</reference>
<comment type="caution">
    <text evidence="1">The sequence shown here is derived from an EMBL/GenBank/DDBJ whole genome shotgun (WGS) entry which is preliminary data.</text>
</comment>
<organism evidence="1 2">
    <name type="scientific">Sutcliffiella horikoshii</name>
    <dbReference type="NCBI Taxonomy" id="79883"/>
    <lineage>
        <taxon>Bacteria</taxon>
        <taxon>Bacillati</taxon>
        <taxon>Bacillota</taxon>
        <taxon>Bacilli</taxon>
        <taxon>Bacillales</taxon>
        <taxon>Bacillaceae</taxon>
        <taxon>Sutcliffiella</taxon>
    </lineage>
</organism>
<proteinExistence type="predicted"/>
<dbReference type="EMBL" id="VTEV01000006">
    <property type="protein sequence ID" value="TYS67054.1"/>
    <property type="molecule type" value="Genomic_DNA"/>
</dbReference>
<dbReference type="RefSeq" id="WP_148989196.1">
    <property type="nucleotide sequence ID" value="NZ_VTEV01000006.1"/>
</dbReference>
<gene>
    <name evidence="1" type="ORF">FZC76_16135</name>
</gene>
<evidence type="ECO:0000313" key="1">
    <source>
        <dbReference type="EMBL" id="TYS67054.1"/>
    </source>
</evidence>
<dbReference type="Proteomes" id="UP000322524">
    <property type="component" value="Unassembled WGS sequence"/>
</dbReference>
<evidence type="ECO:0008006" key="3">
    <source>
        <dbReference type="Google" id="ProtNLM"/>
    </source>
</evidence>
<evidence type="ECO:0000313" key="2">
    <source>
        <dbReference type="Proteomes" id="UP000322524"/>
    </source>
</evidence>
<sequence>MSVNIKGMGKLLKDLEIRLGKEKIQRITDQALQEGAEVFIKELKQEFEQFKDTGGSIEEMTFFPPSTENGVRTIRIRWRGPKNRYRIIHLNEFGTITNPNPAGKGAIARAMRNAEKPYRQVIKRILKEGMR</sequence>
<dbReference type="OrthoDB" id="2242464at2"/>
<dbReference type="AlphaFoldDB" id="A0A5D4SYG8"/>
<protein>
    <recommendedName>
        <fullName evidence="3">HK97 gp10 family phage protein</fullName>
    </recommendedName>
</protein>
<name>A0A5D4SYG8_9BACI</name>
<accession>A0A5D4SYG8</accession>